<keyword evidence="5" id="KW-0328">Glycosyltransferase</keyword>
<dbReference type="UniPathway" id="UPA00378"/>
<evidence type="ECO:0000256" key="11">
    <source>
        <dbReference type="ARBA" id="ARBA00023034"/>
    </source>
</evidence>
<evidence type="ECO:0000256" key="3">
    <source>
        <dbReference type="ARBA" id="ARBA00004922"/>
    </source>
</evidence>
<keyword evidence="9" id="KW-0735">Signal-anchor</keyword>
<dbReference type="Gene3D" id="3.90.550.10">
    <property type="entry name" value="Spore Coat Polysaccharide Biosynthesis Protein SpsA, Chain A"/>
    <property type="match status" value="1"/>
</dbReference>
<dbReference type="GeneID" id="20242327"/>
<evidence type="ECO:0000256" key="9">
    <source>
        <dbReference type="ARBA" id="ARBA00022968"/>
    </source>
</evidence>
<dbReference type="OrthoDB" id="440755at2759"/>
<dbReference type="Proteomes" id="UP000030746">
    <property type="component" value="Unassembled WGS sequence"/>
</dbReference>
<dbReference type="GO" id="GO:0046872">
    <property type="term" value="F:metal ion binding"/>
    <property type="evidence" value="ECO:0007669"/>
    <property type="project" value="UniProtKB-KW"/>
</dbReference>
<protein>
    <recommendedName>
        <fullName evidence="15">ILEI/PANDER domain-containing protein</fullName>
    </recommendedName>
</protein>
<keyword evidence="12 14" id="KW-0472">Membrane</keyword>
<reference evidence="16 17" key="1">
    <citation type="journal article" date="2013" name="Nature">
        <title>Insights into bilaterian evolution from three spiralian genomes.</title>
        <authorList>
            <person name="Simakov O."/>
            <person name="Marletaz F."/>
            <person name="Cho S.J."/>
            <person name="Edsinger-Gonzales E."/>
            <person name="Havlak P."/>
            <person name="Hellsten U."/>
            <person name="Kuo D.H."/>
            <person name="Larsson T."/>
            <person name="Lv J."/>
            <person name="Arendt D."/>
            <person name="Savage R."/>
            <person name="Osoegawa K."/>
            <person name="de Jong P."/>
            <person name="Grimwood J."/>
            <person name="Chapman J.A."/>
            <person name="Shapiro H."/>
            <person name="Aerts A."/>
            <person name="Otillar R.P."/>
            <person name="Terry A.Y."/>
            <person name="Boore J.L."/>
            <person name="Grigoriev I.V."/>
            <person name="Lindberg D.R."/>
            <person name="Seaver E.C."/>
            <person name="Weisblat D.A."/>
            <person name="Putnam N.H."/>
            <person name="Rokhsar D.S."/>
        </authorList>
    </citation>
    <scope>NUCLEOTIDE SEQUENCE [LARGE SCALE GENOMIC DNA]</scope>
</reference>
<dbReference type="PANTHER" id="PTHR46396:SF2">
    <property type="entry name" value="ILEI_PANDER DOMAIN-CONTAINING PROTEIN"/>
    <property type="match status" value="1"/>
</dbReference>
<comment type="pathway">
    <text evidence="3">Protein modification; protein glycosylation.</text>
</comment>
<sequence>MAHVPCLITVQGWKKFVLVLICLCILIYCITSLFSHDRQMWDVNFNDWNVTGDNCGVTCKPEQHTFYIKTGDSNLYGPTICYDGKIYISNELKNYGRGLNILLIDDKTKKVTDIRSFDTYEDEAPLIRFLKKTVPENGIILVASFDDASQNLKEDSRRWLKLYGSKAVTDLSYREGFVMVGQRGLNEGLAVEFVVKKRNAAFAPYVEKAGCFDIPLGEQHSVELLLPDVLYKQEISMGEVLLNCGYEGVCQADSFPVRIDTGQSDKISFQICVNGHVMMSDALNKGGRGFNVLVIDSVHLQPTATIHVDTYNYDSTDLEVFLESLNKGDIVIAVVRDEASRKLSHPAKELLNKLGSGHIQNLKFRDVWYFIGQNGINGFTTYEQISYAGVDGEWPKALENSFCVPKKITGRQIIPDPEVHRNDERRGFCKKYKGYYELCDPAHVDDIITPVKILSQQLETNKIYSTPILIIPGMNHNALVRTLQTTLMQPGINTDFVTIFWDEKFPEYGELAGLFKFQNQSIPGSLRYQDQVMKAISAGLRLFPEKDYFIVLEEDLLLTADFLNFMSQCVETLGMDESLIGVSAWNINGYDELSGNNSLMYRVEEFPGLGFMMKRSALKLLIEPQNFKTCCTHRVWIGWNVKPELEGEMLVPDVSRVFRQAIQGAGNTDEYIQAIFNRPRVANLQSDVLLTGMNKLTNTAYEELIVDDLKQSIVVLPGEITLCYQSGGFIKEFNQSSQGTPISVFYKQDHTHDYTLLNKLIKCFGFYVPDKYPPRNLHKGLFRYYFMKRNIYLVGSETIYYPYLPQDKISEVNPGTGGG</sequence>
<feature type="domain" description="ILEI/PANDER" evidence="15">
    <location>
        <begin position="97"/>
        <end position="184"/>
    </location>
</feature>
<feature type="domain" description="ILEI/PANDER" evidence="15">
    <location>
        <begin position="288"/>
        <end position="375"/>
    </location>
</feature>
<organism evidence="16 17">
    <name type="scientific">Lottia gigantea</name>
    <name type="common">Giant owl limpet</name>
    <dbReference type="NCBI Taxonomy" id="225164"/>
    <lineage>
        <taxon>Eukaryota</taxon>
        <taxon>Metazoa</taxon>
        <taxon>Spiralia</taxon>
        <taxon>Lophotrochozoa</taxon>
        <taxon>Mollusca</taxon>
        <taxon>Gastropoda</taxon>
        <taxon>Patellogastropoda</taxon>
        <taxon>Lottioidea</taxon>
        <taxon>Lottiidae</taxon>
        <taxon>Lottia</taxon>
    </lineage>
</organism>
<comment type="subcellular location">
    <subcellularLocation>
        <location evidence="2">Golgi apparatus membrane</location>
        <topology evidence="2">Single-pass type II membrane protein</topology>
    </subcellularLocation>
</comment>
<keyword evidence="17" id="KW-1185">Reference proteome</keyword>
<dbReference type="RefSeq" id="XP_009048995.1">
    <property type="nucleotide sequence ID" value="XM_009050747.1"/>
</dbReference>
<comment type="similarity">
    <text evidence="4">Belongs to the glycosyltransferase 13 family.</text>
</comment>
<dbReference type="PANTHER" id="PTHR46396">
    <property type="entry name" value="PROTEIN O-LINKED-MANNOSE BETA-1,2-N-ACETYLGLUCOSAMINYLTRANSFERASE 1"/>
    <property type="match status" value="1"/>
</dbReference>
<keyword evidence="11" id="KW-0333">Golgi apparatus</keyword>
<evidence type="ECO:0000256" key="6">
    <source>
        <dbReference type="ARBA" id="ARBA00022679"/>
    </source>
</evidence>
<dbReference type="Pfam" id="PF15711">
    <property type="entry name" value="ILEI"/>
    <property type="match status" value="2"/>
</dbReference>
<dbReference type="SUPFAM" id="SSF53448">
    <property type="entry name" value="Nucleotide-diphospho-sugar transferases"/>
    <property type="match status" value="1"/>
</dbReference>
<evidence type="ECO:0000259" key="15">
    <source>
        <dbReference type="Pfam" id="PF15711"/>
    </source>
</evidence>
<dbReference type="InterPro" id="IPR039477">
    <property type="entry name" value="ILEI/PANDER_dom"/>
</dbReference>
<dbReference type="PROSITE" id="PS52031">
    <property type="entry name" value="GG_LECTIN"/>
    <property type="match status" value="2"/>
</dbReference>
<evidence type="ECO:0000256" key="10">
    <source>
        <dbReference type="ARBA" id="ARBA00022989"/>
    </source>
</evidence>
<evidence type="ECO:0000256" key="8">
    <source>
        <dbReference type="ARBA" id="ARBA00022723"/>
    </source>
</evidence>
<dbReference type="CTD" id="20242327"/>
<dbReference type="Pfam" id="PF03071">
    <property type="entry name" value="GNT-I"/>
    <property type="match status" value="1"/>
</dbReference>
<evidence type="ECO:0000256" key="7">
    <source>
        <dbReference type="ARBA" id="ARBA00022692"/>
    </source>
</evidence>
<dbReference type="InterPro" id="IPR004139">
    <property type="entry name" value="Glyco_trans_13"/>
</dbReference>
<dbReference type="InterPro" id="IPR052463">
    <property type="entry name" value="O-linked_mannose_GnT"/>
</dbReference>
<evidence type="ECO:0000313" key="17">
    <source>
        <dbReference type="Proteomes" id="UP000030746"/>
    </source>
</evidence>
<dbReference type="EMBL" id="KB200766">
    <property type="protein sequence ID" value="ESP00315.1"/>
    <property type="molecule type" value="Genomic_DNA"/>
</dbReference>
<evidence type="ECO:0000256" key="13">
    <source>
        <dbReference type="ARBA" id="ARBA00023211"/>
    </source>
</evidence>
<evidence type="ECO:0000256" key="2">
    <source>
        <dbReference type="ARBA" id="ARBA00004323"/>
    </source>
</evidence>
<dbReference type="GO" id="GO:0047223">
    <property type="term" value="F:beta-1,3-galactosyl-O-glycosyl-glycoprotein beta-1,3-N-acetylglucosaminyltransferase activity"/>
    <property type="evidence" value="ECO:0007669"/>
    <property type="project" value="TreeGrafter"/>
</dbReference>
<feature type="transmembrane region" description="Helical" evidence="14">
    <location>
        <begin position="16"/>
        <end position="34"/>
    </location>
</feature>
<keyword evidence="8" id="KW-0479">Metal-binding</keyword>
<keyword evidence="13" id="KW-0464">Manganese</keyword>
<dbReference type="GO" id="GO:0000139">
    <property type="term" value="C:Golgi membrane"/>
    <property type="evidence" value="ECO:0007669"/>
    <property type="project" value="UniProtKB-SubCell"/>
</dbReference>
<gene>
    <name evidence="16" type="ORF">LOTGIDRAFT_173279</name>
</gene>
<name>V4CEB5_LOTGI</name>
<dbReference type="GO" id="GO:0016266">
    <property type="term" value="P:protein O-linked glycosylation via N-acetyl-galactosamine"/>
    <property type="evidence" value="ECO:0007669"/>
    <property type="project" value="TreeGrafter"/>
</dbReference>
<dbReference type="AlphaFoldDB" id="V4CEB5"/>
<keyword evidence="10 14" id="KW-1133">Transmembrane helix</keyword>
<evidence type="ECO:0000256" key="14">
    <source>
        <dbReference type="SAM" id="Phobius"/>
    </source>
</evidence>
<dbReference type="InterPro" id="IPR029044">
    <property type="entry name" value="Nucleotide-diphossugar_trans"/>
</dbReference>
<dbReference type="OMA" id="KFHVESE"/>
<comment type="cofactor">
    <cofactor evidence="1">
        <name>Mn(2+)</name>
        <dbReference type="ChEBI" id="CHEBI:29035"/>
    </cofactor>
</comment>
<evidence type="ECO:0000256" key="12">
    <source>
        <dbReference type="ARBA" id="ARBA00023136"/>
    </source>
</evidence>
<keyword evidence="6" id="KW-0808">Transferase</keyword>
<dbReference type="STRING" id="225164.V4CEB5"/>
<evidence type="ECO:0000256" key="5">
    <source>
        <dbReference type="ARBA" id="ARBA00022676"/>
    </source>
</evidence>
<proteinExistence type="inferred from homology"/>
<dbReference type="HOGENOM" id="CLU_019668_0_0_1"/>
<evidence type="ECO:0000256" key="4">
    <source>
        <dbReference type="ARBA" id="ARBA00006492"/>
    </source>
</evidence>
<accession>V4CEB5</accession>
<dbReference type="KEGG" id="lgi:LOTGIDRAFT_173279"/>
<evidence type="ECO:0000256" key="1">
    <source>
        <dbReference type="ARBA" id="ARBA00001936"/>
    </source>
</evidence>
<evidence type="ECO:0000313" key="16">
    <source>
        <dbReference type="EMBL" id="ESP00315.1"/>
    </source>
</evidence>
<keyword evidence="7 14" id="KW-0812">Transmembrane</keyword>